<evidence type="ECO:0000256" key="8">
    <source>
        <dbReference type="ARBA" id="ARBA00023163"/>
    </source>
</evidence>
<feature type="region of interest" description="Disordered" evidence="11">
    <location>
        <begin position="231"/>
        <end position="251"/>
    </location>
</feature>
<gene>
    <name evidence="14" type="ORF">HUT08_18925</name>
</gene>
<feature type="domain" description="Anti-sigma K factor RskA C-terminal" evidence="12">
    <location>
        <begin position="103"/>
        <end position="244"/>
    </location>
</feature>
<dbReference type="PANTHER" id="PTHR37461:SF1">
    <property type="entry name" value="ANTI-SIGMA-K FACTOR RSKA"/>
    <property type="match status" value="1"/>
</dbReference>
<feature type="domain" description="Anti-sigma-K factor RskA N-terminal" evidence="13">
    <location>
        <begin position="6"/>
        <end position="39"/>
    </location>
</feature>
<dbReference type="InterPro" id="IPR041916">
    <property type="entry name" value="Anti_sigma_zinc_sf"/>
</dbReference>
<dbReference type="EMBL" id="CP054929">
    <property type="protein sequence ID" value="QKW51267.1"/>
    <property type="molecule type" value="Genomic_DNA"/>
</dbReference>
<sequence>MNAADLHTLTGAYALHALPEPERARFERHLADCAACAREVREFAGTATRLGLAASLVPPPAMRERVLRGITAVRQVPPDDPRRAAGGGRGAKWFARRATHLALAACVTVAAGLGGVAAWQHHEAEQARGGAERVQRQARALARVLAAPDATMTSGRIEDGGVATVVASRSQDRAAVIADARRLPADRVYQMWFDDGGVMRPAGLLGRGGTGTSAVMSGAVDGARGMGITVEPAGGSPRPTTEPVAALELPG</sequence>
<evidence type="ECO:0000256" key="10">
    <source>
        <dbReference type="ARBA" id="ARBA00030803"/>
    </source>
</evidence>
<dbReference type="Pfam" id="PF10099">
    <property type="entry name" value="RskA_C"/>
    <property type="match status" value="1"/>
</dbReference>
<evidence type="ECO:0000256" key="11">
    <source>
        <dbReference type="SAM" id="MobiDB-lite"/>
    </source>
</evidence>
<evidence type="ECO:0000256" key="5">
    <source>
        <dbReference type="ARBA" id="ARBA00022989"/>
    </source>
</evidence>
<keyword evidence="6" id="KW-0805">Transcription regulation</keyword>
<comment type="subcellular location">
    <subcellularLocation>
        <location evidence="2">Cell membrane</location>
    </subcellularLocation>
    <subcellularLocation>
        <location evidence="1">Membrane</location>
        <topology evidence="1">Single-pass membrane protein</topology>
    </subcellularLocation>
</comment>
<dbReference type="Pfam" id="PF22618">
    <property type="entry name" value="RskA_N"/>
    <property type="match status" value="1"/>
</dbReference>
<evidence type="ECO:0000313" key="14">
    <source>
        <dbReference type="EMBL" id="QKW51267.1"/>
    </source>
</evidence>
<dbReference type="InterPro" id="IPR053877">
    <property type="entry name" value="RskA_N"/>
</dbReference>
<proteinExistence type="predicted"/>
<dbReference type="GO" id="GO:0016989">
    <property type="term" value="F:sigma factor antagonist activity"/>
    <property type="evidence" value="ECO:0007669"/>
    <property type="project" value="TreeGrafter"/>
</dbReference>
<dbReference type="RefSeq" id="WP_176162989.1">
    <property type="nucleotide sequence ID" value="NZ_CP054929.1"/>
</dbReference>
<dbReference type="GO" id="GO:0006417">
    <property type="term" value="P:regulation of translation"/>
    <property type="evidence" value="ECO:0007669"/>
    <property type="project" value="TreeGrafter"/>
</dbReference>
<dbReference type="Proteomes" id="UP000509303">
    <property type="component" value="Chromosome"/>
</dbReference>
<evidence type="ECO:0000259" key="12">
    <source>
        <dbReference type="Pfam" id="PF10099"/>
    </source>
</evidence>
<evidence type="ECO:0000256" key="1">
    <source>
        <dbReference type="ARBA" id="ARBA00004167"/>
    </source>
</evidence>
<organism evidence="14 15">
    <name type="scientific">Streptomyces buecherae</name>
    <dbReference type="NCBI Taxonomy" id="2763006"/>
    <lineage>
        <taxon>Bacteria</taxon>
        <taxon>Bacillati</taxon>
        <taxon>Actinomycetota</taxon>
        <taxon>Actinomycetes</taxon>
        <taxon>Kitasatosporales</taxon>
        <taxon>Streptomycetaceae</taxon>
        <taxon>Streptomyces</taxon>
    </lineage>
</organism>
<keyword evidence="7" id="KW-0472">Membrane</keyword>
<dbReference type="Gene3D" id="1.10.10.1320">
    <property type="entry name" value="Anti-sigma factor, zinc-finger domain"/>
    <property type="match status" value="1"/>
</dbReference>
<evidence type="ECO:0000256" key="7">
    <source>
        <dbReference type="ARBA" id="ARBA00023136"/>
    </source>
</evidence>
<dbReference type="PANTHER" id="PTHR37461">
    <property type="entry name" value="ANTI-SIGMA-K FACTOR RSKA"/>
    <property type="match status" value="1"/>
</dbReference>
<name>A0A7H8N9M4_9ACTN</name>
<evidence type="ECO:0000256" key="2">
    <source>
        <dbReference type="ARBA" id="ARBA00004236"/>
    </source>
</evidence>
<evidence type="ECO:0000256" key="4">
    <source>
        <dbReference type="ARBA" id="ARBA00022692"/>
    </source>
</evidence>
<evidence type="ECO:0000256" key="6">
    <source>
        <dbReference type="ARBA" id="ARBA00023015"/>
    </source>
</evidence>
<keyword evidence="4" id="KW-0812">Transmembrane</keyword>
<evidence type="ECO:0000313" key="15">
    <source>
        <dbReference type="Proteomes" id="UP000509303"/>
    </source>
</evidence>
<keyword evidence="8" id="KW-0804">Transcription</keyword>
<dbReference type="AlphaFoldDB" id="A0A7H8N9M4"/>
<protein>
    <recommendedName>
        <fullName evidence="10">Regulator of SigK</fullName>
    </recommendedName>
    <alternativeName>
        <fullName evidence="9">Sigma-K anti-sigma factor RskA</fullName>
    </alternativeName>
</protein>
<dbReference type="GO" id="GO:0005886">
    <property type="term" value="C:plasma membrane"/>
    <property type="evidence" value="ECO:0007669"/>
    <property type="project" value="UniProtKB-SubCell"/>
</dbReference>
<reference evidence="14 15" key="1">
    <citation type="submission" date="2020-06" db="EMBL/GenBank/DDBJ databases">
        <title>Genome mining for natural products.</title>
        <authorList>
            <person name="Zhang B."/>
            <person name="Shi J."/>
            <person name="Ge H."/>
        </authorList>
    </citation>
    <scope>NUCLEOTIDE SEQUENCE [LARGE SCALE GENOMIC DNA]</scope>
    <source>
        <strain evidence="14 15">NA00687</strain>
    </source>
</reference>
<dbReference type="InterPro" id="IPR018764">
    <property type="entry name" value="RskA_C"/>
</dbReference>
<dbReference type="InterPro" id="IPR051474">
    <property type="entry name" value="Anti-sigma-K/W_factor"/>
</dbReference>
<accession>A0A7H8N9M4</accession>
<evidence type="ECO:0000256" key="3">
    <source>
        <dbReference type="ARBA" id="ARBA00022475"/>
    </source>
</evidence>
<keyword evidence="15" id="KW-1185">Reference proteome</keyword>
<evidence type="ECO:0000256" key="9">
    <source>
        <dbReference type="ARBA" id="ARBA00029829"/>
    </source>
</evidence>
<keyword evidence="5" id="KW-1133">Transmembrane helix</keyword>
<evidence type="ECO:0000259" key="13">
    <source>
        <dbReference type="Pfam" id="PF22618"/>
    </source>
</evidence>
<keyword evidence="3" id="KW-1003">Cell membrane</keyword>